<feature type="compositionally biased region" description="Basic residues" evidence="1">
    <location>
        <begin position="148"/>
        <end position="157"/>
    </location>
</feature>
<dbReference type="InterPro" id="IPR029069">
    <property type="entry name" value="HotDog_dom_sf"/>
</dbReference>
<dbReference type="RefSeq" id="WP_253862591.1">
    <property type="nucleotide sequence ID" value="NZ_JAMTCQ010000008.1"/>
</dbReference>
<feature type="region of interest" description="Disordered" evidence="1">
    <location>
        <begin position="138"/>
        <end position="184"/>
    </location>
</feature>
<proteinExistence type="predicted"/>
<evidence type="ECO:0000313" key="4">
    <source>
        <dbReference type="Proteomes" id="UP001500653"/>
    </source>
</evidence>
<gene>
    <name evidence="3" type="ORF">GCM10009676_27870</name>
</gene>
<dbReference type="Pfam" id="PF20789">
    <property type="entry name" value="4HBT_3C"/>
    <property type="match status" value="1"/>
</dbReference>
<organism evidence="3 4">
    <name type="scientific">Prauserella halophila</name>
    <dbReference type="NCBI Taxonomy" id="185641"/>
    <lineage>
        <taxon>Bacteria</taxon>
        <taxon>Bacillati</taxon>
        <taxon>Actinomycetota</taxon>
        <taxon>Actinomycetes</taxon>
        <taxon>Pseudonocardiales</taxon>
        <taxon>Pseudonocardiaceae</taxon>
        <taxon>Prauserella</taxon>
    </lineage>
</organism>
<evidence type="ECO:0000313" key="3">
    <source>
        <dbReference type="EMBL" id="GAA1241253.1"/>
    </source>
</evidence>
<dbReference type="InterPro" id="IPR042171">
    <property type="entry name" value="Acyl-CoA_hotdog"/>
</dbReference>
<evidence type="ECO:0000256" key="1">
    <source>
        <dbReference type="SAM" id="MobiDB-lite"/>
    </source>
</evidence>
<dbReference type="InterPro" id="IPR049450">
    <property type="entry name" value="ACOT8-like_C"/>
</dbReference>
<dbReference type="Proteomes" id="UP001500653">
    <property type="component" value="Unassembled WGS sequence"/>
</dbReference>
<evidence type="ECO:0000259" key="2">
    <source>
        <dbReference type="Pfam" id="PF20789"/>
    </source>
</evidence>
<feature type="domain" description="Acyl-CoA thioesterase-like C-terminal" evidence="2">
    <location>
        <begin position="39"/>
        <end position="133"/>
    </location>
</feature>
<accession>A0ABN1WD86</accession>
<dbReference type="SUPFAM" id="SSF54637">
    <property type="entry name" value="Thioesterase/thiol ester dehydrase-isomerase"/>
    <property type="match status" value="1"/>
</dbReference>
<feature type="region of interest" description="Disordered" evidence="1">
    <location>
        <begin position="1"/>
        <end position="27"/>
    </location>
</feature>
<dbReference type="Gene3D" id="2.40.160.210">
    <property type="entry name" value="Acyl-CoA thioesterase, double hotdog domain"/>
    <property type="match status" value="1"/>
</dbReference>
<name>A0ABN1WD86_9PSEU</name>
<reference evidence="3 4" key="1">
    <citation type="journal article" date="2019" name="Int. J. Syst. Evol. Microbiol.">
        <title>The Global Catalogue of Microorganisms (GCM) 10K type strain sequencing project: providing services to taxonomists for standard genome sequencing and annotation.</title>
        <authorList>
            <consortium name="The Broad Institute Genomics Platform"/>
            <consortium name="The Broad Institute Genome Sequencing Center for Infectious Disease"/>
            <person name="Wu L."/>
            <person name="Ma J."/>
        </authorList>
    </citation>
    <scope>NUCLEOTIDE SEQUENCE [LARGE SCALE GENOMIC DNA]</scope>
    <source>
        <strain evidence="3 4">JCM 13023</strain>
    </source>
</reference>
<comment type="caution">
    <text evidence="3">The sequence shown here is derived from an EMBL/GenBank/DDBJ whole genome shotgun (WGS) entry which is preliminary data.</text>
</comment>
<sequence>MFAPATYADLSTEPGPTTLGAEPPVLPDPAECTDPVPLLDLSEATISARVDYRLHRVPGFWHGRPSREPVSEFWMRFADGRDADPVGLAMLVDAAAPVALDLGVAGSSTVELTVHVRARPAPGWLACRAAARRRGAVAGRRAGAGHAGQRRAARASRKPSMSDRTAMRSQSGPRPGKVSARRTA</sequence>
<protein>
    <recommendedName>
        <fullName evidence="2">Acyl-CoA thioesterase-like C-terminal domain-containing protein</fullName>
    </recommendedName>
</protein>
<keyword evidence="4" id="KW-1185">Reference proteome</keyword>
<dbReference type="EMBL" id="BAAALN010000006">
    <property type="protein sequence ID" value="GAA1241253.1"/>
    <property type="molecule type" value="Genomic_DNA"/>
</dbReference>